<name>A0ABU6JIQ8_9BURK</name>
<protein>
    <submittedName>
        <fullName evidence="1">Uncharacterized protein</fullName>
    </submittedName>
</protein>
<accession>A0ABU6JIQ8</accession>
<proteinExistence type="predicted"/>
<sequence length="374" mass="42348">MENIAELNDDAPDAGNLEQYVFHYPFEDFKNDMRWVFYLQAQMINAMSDPVTALQLLGKAEINGSNAAYFDPECIPEDLDFTYEHIRQTPFARSLEAMYRYAYHGEIDHTLEPLGPGGYHIVMAAIINDLATSRLVNFWMYIGGQGKESVMNCLRTAELANARLVLEGHERFFNFEGNEDYASLTKDANERPPQGGFGRALTIRQMALLADMGEPTIRTAANRKRPGHIPTFSHGGRTLISIDDAKAWLKRKGRYLPVKTGKDLDVVNLAARRIADINDLLTIISVRLSMLDCVAEKTPRRATLFHELSKQFGFTVQDASALWQPEFLHALADLLSFPHELFFLRVKEMLVSEQLNAVRQELRIASEKTLLGYA</sequence>
<dbReference type="RefSeq" id="WP_326510158.1">
    <property type="nucleotide sequence ID" value="NZ_JAWIIV010000059.1"/>
</dbReference>
<organism evidence="1 2">
    <name type="scientific">Noviherbaspirillum album</name>
    <dbReference type="NCBI Taxonomy" id="3080276"/>
    <lineage>
        <taxon>Bacteria</taxon>
        <taxon>Pseudomonadati</taxon>
        <taxon>Pseudomonadota</taxon>
        <taxon>Betaproteobacteria</taxon>
        <taxon>Burkholderiales</taxon>
        <taxon>Oxalobacteraceae</taxon>
        <taxon>Noviherbaspirillum</taxon>
    </lineage>
</organism>
<gene>
    <name evidence="1" type="ORF">RY831_30860</name>
</gene>
<evidence type="ECO:0000313" key="1">
    <source>
        <dbReference type="EMBL" id="MEC4723544.1"/>
    </source>
</evidence>
<comment type="caution">
    <text evidence="1">The sequence shown here is derived from an EMBL/GenBank/DDBJ whole genome shotgun (WGS) entry which is preliminary data.</text>
</comment>
<keyword evidence="2" id="KW-1185">Reference proteome</keyword>
<dbReference type="EMBL" id="JAWIIV010000059">
    <property type="protein sequence ID" value="MEC4723544.1"/>
    <property type="molecule type" value="Genomic_DNA"/>
</dbReference>
<reference evidence="1 2" key="1">
    <citation type="submission" date="2023-10" db="EMBL/GenBank/DDBJ databases">
        <title>Noviherbaspirillum sp. CPCC 100848 genome assembly.</title>
        <authorList>
            <person name="Li X.Y."/>
            <person name="Fang X.M."/>
        </authorList>
    </citation>
    <scope>NUCLEOTIDE SEQUENCE [LARGE SCALE GENOMIC DNA]</scope>
    <source>
        <strain evidence="1 2">CPCC 100848</strain>
    </source>
</reference>
<evidence type="ECO:0000313" key="2">
    <source>
        <dbReference type="Proteomes" id="UP001352263"/>
    </source>
</evidence>
<dbReference type="Proteomes" id="UP001352263">
    <property type="component" value="Unassembled WGS sequence"/>
</dbReference>